<keyword evidence="3" id="KW-1185">Reference proteome</keyword>
<name>A0A6L6Q2I0_9BURK</name>
<keyword evidence="1" id="KW-0732">Signal</keyword>
<reference evidence="2 3" key="1">
    <citation type="submission" date="2019-11" db="EMBL/GenBank/DDBJ databases">
        <title>Type strains purchased from KCTC, JCM and DSMZ.</title>
        <authorList>
            <person name="Lu H."/>
        </authorList>
    </citation>
    <scope>NUCLEOTIDE SEQUENCE [LARGE SCALE GENOMIC DNA]</scope>
    <source>
        <strain evidence="2 3">KCTC 42409</strain>
    </source>
</reference>
<feature type="signal peptide" evidence="1">
    <location>
        <begin position="1"/>
        <end position="28"/>
    </location>
</feature>
<feature type="chain" id="PRO_5026996852" evidence="1">
    <location>
        <begin position="29"/>
        <end position="436"/>
    </location>
</feature>
<protein>
    <submittedName>
        <fullName evidence="2">Uncharacterized protein</fullName>
    </submittedName>
</protein>
<dbReference type="OrthoDB" id="145213at2"/>
<sequence>MMKTMHTAISGIFAAALGAAALPGTALASHILSGVNMQGCELVLINSETDQMAKVALPTVYGWQPAACQHTAISADEKTVYMLTDAVPPYTASVVTVHLKHVDWDAGTIDAKVLQTIPLAHPGSPSQFKTVTQVSPQQPVMPWTRPAYTQTHGPTFLPNSKYFYVTHYTDNRVRGFKVKGSGKLHPIPVYSDGDLTRQTHGVNFNNSGTVGLGVGYDYDMGTVRVYKPNTRTGEVKVTGEIKLGAGNMYGAMAHYAVWMTDRYAYIGTMQQGPTSATQPGQFVIEPSVWLVDVQDMKATRVIGTQNPQQVGLLRSPSDVALAHGKLYVAEEDSWGRKPNAPASDYGRDGYVSIWDVSNPAAPKFIKRLAPGQGLPADFRNAHTASATKDGDAVYVSSFISNHLVKIDTATDTVTKVYSMDDGLMMFHGEYAAGRNR</sequence>
<dbReference type="RefSeq" id="WP_155440001.1">
    <property type="nucleotide sequence ID" value="NZ_WNLA01000010.1"/>
</dbReference>
<evidence type="ECO:0000313" key="3">
    <source>
        <dbReference type="Proteomes" id="UP000484015"/>
    </source>
</evidence>
<dbReference type="PANTHER" id="PTHR47197">
    <property type="entry name" value="PROTEIN NIRF"/>
    <property type="match status" value="1"/>
</dbReference>
<dbReference type="PANTHER" id="PTHR47197:SF3">
    <property type="entry name" value="DIHYDRO-HEME D1 DEHYDROGENASE"/>
    <property type="match status" value="1"/>
</dbReference>
<dbReference type="Proteomes" id="UP000484015">
    <property type="component" value="Unassembled WGS sequence"/>
</dbReference>
<organism evidence="2 3">
    <name type="scientific">Pseudoduganella ginsengisoli</name>
    <dbReference type="NCBI Taxonomy" id="1462440"/>
    <lineage>
        <taxon>Bacteria</taxon>
        <taxon>Pseudomonadati</taxon>
        <taxon>Pseudomonadota</taxon>
        <taxon>Betaproteobacteria</taxon>
        <taxon>Burkholderiales</taxon>
        <taxon>Oxalobacteraceae</taxon>
        <taxon>Telluria group</taxon>
        <taxon>Pseudoduganella</taxon>
    </lineage>
</organism>
<dbReference type="AlphaFoldDB" id="A0A6L6Q2I0"/>
<dbReference type="Gene3D" id="2.130.10.10">
    <property type="entry name" value="YVTN repeat-like/Quinoprotein amine dehydrogenase"/>
    <property type="match status" value="1"/>
</dbReference>
<dbReference type="SUPFAM" id="SSF63829">
    <property type="entry name" value="Calcium-dependent phosphotriesterase"/>
    <property type="match status" value="1"/>
</dbReference>
<dbReference type="InterPro" id="IPR015943">
    <property type="entry name" value="WD40/YVTN_repeat-like_dom_sf"/>
</dbReference>
<gene>
    <name evidence="2" type="ORF">GM668_16225</name>
</gene>
<evidence type="ECO:0000256" key="1">
    <source>
        <dbReference type="SAM" id="SignalP"/>
    </source>
</evidence>
<comment type="caution">
    <text evidence="2">The sequence shown here is derived from an EMBL/GenBank/DDBJ whole genome shotgun (WGS) entry which is preliminary data.</text>
</comment>
<evidence type="ECO:0000313" key="2">
    <source>
        <dbReference type="EMBL" id="MTW03629.1"/>
    </source>
</evidence>
<accession>A0A6L6Q2I0</accession>
<dbReference type="InterPro" id="IPR051200">
    <property type="entry name" value="Host-pathogen_enzymatic-act"/>
</dbReference>
<dbReference type="EMBL" id="WNLA01000010">
    <property type="protein sequence ID" value="MTW03629.1"/>
    <property type="molecule type" value="Genomic_DNA"/>
</dbReference>
<proteinExistence type="predicted"/>